<dbReference type="NCBIfam" id="TIGR01444">
    <property type="entry name" value="fkbM_fam"/>
    <property type="match status" value="1"/>
</dbReference>
<proteinExistence type="predicted"/>
<dbReference type="Pfam" id="PF05050">
    <property type="entry name" value="Methyltransf_21"/>
    <property type="match status" value="1"/>
</dbReference>
<accession>A0A3B0X328</accession>
<dbReference type="Gene3D" id="3.40.50.150">
    <property type="entry name" value="Vaccinia Virus protein VP39"/>
    <property type="match status" value="1"/>
</dbReference>
<dbReference type="InterPro" id="IPR026913">
    <property type="entry name" value="METTL24"/>
</dbReference>
<sequence>MKKILRKVKRYIKYMQGKDFLWQKQIKLNAVTHGGGSGYGGWDIIEKHIDAESVVYSFGVGEDASFDLSLIDKFGLTVYAFDPTPKSISWVKSQNFSENFKMHGYGLAAFDGFVSFNPPSNPDHVSHTILDRVETKGKSIEVEVKKLKTIMDEIGHKKIDLLKMDIEGAEYQVIDDIIKSDIRPDQLLIEFHHRFSSVGIEKSKAAIEALNNAGYLVFSVSDNGEEYSFIYQKE</sequence>
<dbReference type="InterPro" id="IPR006342">
    <property type="entry name" value="FkbM_mtfrase"/>
</dbReference>
<dbReference type="PANTHER" id="PTHR32026:SF10">
    <property type="entry name" value="METHYLTRANSFERASE-LIKE PROTEIN 24-RELATED"/>
    <property type="match status" value="1"/>
</dbReference>
<name>A0A3B0X328_9ZZZZ</name>
<dbReference type="SUPFAM" id="SSF53335">
    <property type="entry name" value="S-adenosyl-L-methionine-dependent methyltransferases"/>
    <property type="match status" value="1"/>
</dbReference>
<reference evidence="2" key="1">
    <citation type="submission" date="2018-06" db="EMBL/GenBank/DDBJ databases">
        <authorList>
            <person name="Zhirakovskaya E."/>
        </authorList>
    </citation>
    <scope>NUCLEOTIDE SEQUENCE</scope>
</reference>
<dbReference type="EMBL" id="UOFG01000179">
    <property type="protein sequence ID" value="VAW62688.1"/>
    <property type="molecule type" value="Genomic_DNA"/>
</dbReference>
<dbReference type="InterPro" id="IPR029063">
    <property type="entry name" value="SAM-dependent_MTases_sf"/>
</dbReference>
<evidence type="ECO:0000259" key="1">
    <source>
        <dbReference type="Pfam" id="PF05050"/>
    </source>
</evidence>
<feature type="domain" description="Methyltransferase FkbM" evidence="1">
    <location>
        <begin position="75"/>
        <end position="216"/>
    </location>
</feature>
<evidence type="ECO:0000313" key="2">
    <source>
        <dbReference type="EMBL" id="VAW62688.1"/>
    </source>
</evidence>
<gene>
    <name evidence="2" type="ORF">MNBD_GAMMA11-225</name>
</gene>
<protein>
    <recommendedName>
        <fullName evidence="1">Methyltransferase FkbM domain-containing protein</fullName>
    </recommendedName>
</protein>
<dbReference type="AlphaFoldDB" id="A0A3B0X328"/>
<dbReference type="PANTHER" id="PTHR32026">
    <property type="entry name" value="METHYLTRANSFERASE-LIKE PROTEIN 24"/>
    <property type="match status" value="1"/>
</dbReference>
<organism evidence="2">
    <name type="scientific">hydrothermal vent metagenome</name>
    <dbReference type="NCBI Taxonomy" id="652676"/>
    <lineage>
        <taxon>unclassified sequences</taxon>
        <taxon>metagenomes</taxon>
        <taxon>ecological metagenomes</taxon>
    </lineage>
</organism>